<dbReference type="InterPro" id="IPR038731">
    <property type="entry name" value="RgtA/B/C-like"/>
</dbReference>
<keyword evidence="1" id="KW-0472">Membrane</keyword>
<name>A0AAE4MB75_9EURY</name>
<dbReference type="AlphaFoldDB" id="A0AAE4MB75"/>
<sequence>MPAPTFLSKIHDRVRIEHVFFAILIVAIILRFAFLDLKLFHHDEAIHAWFSYKLLTEGTYIYDPVYHGPFLYYVTAGMFALFGDSDFVGRVLPCIFGIALIPLVYCLYRMEYLSGKTAVIAATFMAIAPELIYFSRFLRNDVFVVFFSLLIVVAFLAWIQKGKWYYLLIAGVAAALGMCSKENMPLVLVTFGVFFLYLVWSRKLVFPKMWLRDIVIAVIAFAGVICLFYSSFGAHPEVILTAGQSAISHWLNMHNQQRIGGPPYYYMLLFVLYELPILILAIAGVVFYLRRPSETEKPDVEPAQEIADAELYESSEETVSGPEPPAKKKFSFAELFRRPERPVSLNRQEEFIRFAIYWTIIACLTYAYIGEKVPWLSLHQLVPMIFVAAYALSFAGKYTKPLMIIACVFLLVMTFHVAFTPADIAEPIVQVQNSEDLVEMMAEMDAADRIAIASDQSWPYSWYYRSDAWNKISYYGKKISEDSILSGNFDIVMMHDGDSYESLPGYEKKTIRLSYWLDGGATGTDPGWLKYYLTRQGKIGSINTDVFTKISS</sequence>
<evidence type="ECO:0000256" key="1">
    <source>
        <dbReference type="SAM" id="Phobius"/>
    </source>
</evidence>
<dbReference type="EMBL" id="JAWDKA010000005">
    <property type="protein sequence ID" value="MDV0441922.1"/>
    <property type="molecule type" value="Genomic_DNA"/>
</dbReference>
<evidence type="ECO:0000259" key="2">
    <source>
        <dbReference type="Pfam" id="PF13231"/>
    </source>
</evidence>
<dbReference type="PANTHER" id="PTHR41710">
    <property type="entry name" value="GLYCOSYL TRANSFERASE, FAMILY 39"/>
    <property type="match status" value="1"/>
</dbReference>
<dbReference type="NCBIfam" id="TIGR03663">
    <property type="entry name" value="flippase activity-associated protein Agl23"/>
    <property type="match status" value="1"/>
</dbReference>
<keyword evidence="1" id="KW-0812">Transmembrane</keyword>
<feature type="transmembrane region" description="Helical" evidence="1">
    <location>
        <begin position="87"/>
        <end position="108"/>
    </location>
</feature>
<feature type="transmembrane region" description="Helical" evidence="1">
    <location>
        <begin position="402"/>
        <end position="419"/>
    </location>
</feature>
<gene>
    <name evidence="3" type="ORF">McpAg1_11360</name>
</gene>
<accession>A0AAE4MB75</accession>
<evidence type="ECO:0000313" key="3">
    <source>
        <dbReference type="EMBL" id="MDV0441922.1"/>
    </source>
</evidence>
<keyword evidence="1" id="KW-1133">Transmembrane helix</keyword>
<feature type="transmembrane region" description="Helical" evidence="1">
    <location>
        <begin position="214"/>
        <end position="232"/>
    </location>
</feature>
<feature type="transmembrane region" description="Helical" evidence="1">
    <location>
        <begin position="264"/>
        <end position="289"/>
    </location>
</feature>
<dbReference type="RefSeq" id="WP_338094323.1">
    <property type="nucleotide sequence ID" value="NZ_JAWDKA010000005.1"/>
</dbReference>
<feature type="transmembrane region" description="Helical" evidence="1">
    <location>
        <begin position="142"/>
        <end position="159"/>
    </location>
</feature>
<feature type="transmembrane region" description="Helical" evidence="1">
    <location>
        <begin position="117"/>
        <end position="136"/>
    </location>
</feature>
<proteinExistence type="predicted"/>
<evidence type="ECO:0000313" key="4">
    <source>
        <dbReference type="Proteomes" id="UP001273136"/>
    </source>
</evidence>
<reference evidence="3" key="1">
    <citation type="submission" date="2023-06" db="EMBL/GenBank/DDBJ databases">
        <title>Genome sequence of Methancorpusculaceae sp. Ag1.</title>
        <authorList>
            <person name="Protasov E."/>
            <person name="Platt K."/>
            <person name="Poehlein A."/>
            <person name="Daniel R."/>
            <person name="Brune A."/>
        </authorList>
    </citation>
    <scope>NUCLEOTIDE SEQUENCE</scope>
    <source>
        <strain evidence="3">Ag1</strain>
    </source>
</reference>
<feature type="transmembrane region" description="Helical" evidence="1">
    <location>
        <begin position="186"/>
        <end position="202"/>
    </location>
</feature>
<dbReference type="PANTHER" id="PTHR41710:SF2">
    <property type="entry name" value="GLYCOSYL TRANSFERASE FAMILY 39_83 DOMAIN-CONTAINING PROTEIN"/>
    <property type="match status" value="1"/>
</dbReference>
<dbReference type="InterPro" id="IPR019962">
    <property type="entry name" value="CHP03663"/>
</dbReference>
<dbReference type="Proteomes" id="UP001273136">
    <property type="component" value="Unassembled WGS sequence"/>
</dbReference>
<feature type="transmembrane region" description="Helical" evidence="1">
    <location>
        <begin position="375"/>
        <end position="395"/>
    </location>
</feature>
<feature type="transmembrane region" description="Helical" evidence="1">
    <location>
        <begin position="20"/>
        <end position="40"/>
    </location>
</feature>
<feature type="domain" description="Glycosyltransferase RgtA/B/C/D-like" evidence="2">
    <location>
        <begin position="67"/>
        <end position="224"/>
    </location>
</feature>
<organism evidence="3 4">
    <name type="scientific">Methanorbis furvi</name>
    <dbReference type="NCBI Taxonomy" id="3028299"/>
    <lineage>
        <taxon>Archaea</taxon>
        <taxon>Methanobacteriati</taxon>
        <taxon>Methanobacteriota</taxon>
        <taxon>Stenosarchaea group</taxon>
        <taxon>Methanomicrobia</taxon>
        <taxon>Methanomicrobiales</taxon>
        <taxon>Methanocorpusculaceae</taxon>
        <taxon>Methanorbis</taxon>
    </lineage>
</organism>
<dbReference type="Pfam" id="PF13231">
    <property type="entry name" value="PMT_2"/>
    <property type="match status" value="1"/>
</dbReference>
<feature type="transmembrane region" description="Helical" evidence="1">
    <location>
        <begin position="351"/>
        <end position="369"/>
    </location>
</feature>
<keyword evidence="4" id="KW-1185">Reference proteome</keyword>
<comment type="caution">
    <text evidence="3">The sequence shown here is derived from an EMBL/GenBank/DDBJ whole genome shotgun (WGS) entry which is preliminary data.</text>
</comment>
<feature type="transmembrane region" description="Helical" evidence="1">
    <location>
        <begin position="60"/>
        <end position="81"/>
    </location>
</feature>
<protein>
    <recommendedName>
        <fullName evidence="2">Glycosyltransferase RgtA/B/C/D-like domain-containing protein</fullName>
    </recommendedName>
</protein>